<feature type="region of interest" description="Disordered" evidence="1">
    <location>
        <begin position="1"/>
        <end position="36"/>
    </location>
</feature>
<proteinExistence type="predicted"/>
<gene>
    <name evidence="3" type="ORF">HCN44_006547</name>
</gene>
<feature type="compositionally biased region" description="Polar residues" evidence="1">
    <location>
        <begin position="210"/>
        <end position="228"/>
    </location>
</feature>
<protein>
    <recommendedName>
        <fullName evidence="2">CBM21 domain-containing protein</fullName>
    </recommendedName>
</protein>
<dbReference type="GO" id="GO:0000164">
    <property type="term" value="C:protein phosphatase type 1 complex"/>
    <property type="evidence" value="ECO:0007669"/>
    <property type="project" value="TreeGrafter"/>
</dbReference>
<dbReference type="OrthoDB" id="8942186at2759"/>
<dbReference type="Proteomes" id="UP000639338">
    <property type="component" value="Unassembled WGS sequence"/>
</dbReference>
<dbReference type="GO" id="GO:0005979">
    <property type="term" value="P:regulation of glycogen biosynthetic process"/>
    <property type="evidence" value="ECO:0007669"/>
    <property type="project" value="TreeGrafter"/>
</dbReference>
<dbReference type="InterPro" id="IPR038175">
    <property type="entry name" value="CBM21_dom_sf"/>
</dbReference>
<accession>A0A834Y0G1</accession>
<name>A0A834Y0G1_APHGI</name>
<feature type="region of interest" description="Disordered" evidence="1">
    <location>
        <begin position="372"/>
        <end position="438"/>
    </location>
</feature>
<dbReference type="Pfam" id="PF03370">
    <property type="entry name" value="CBM_21"/>
    <property type="match status" value="1"/>
</dbReference>
<feature type="domain" description="CBM21" evidence="2">
    <location>
        <begin position="526"/>
        <end position="635"/>
    </location>
</feature>
<feature type="compositionally biased region" description="Basic and acidic residues" evidence="1">
    <location>
        <begin position="1"/>
        <end position="14"/>
    </location>
</feature>
<feature type="compositionally biased region" description="Acidic residues" evidence="1">
    <location>
        <begin position="395"/>
        <end position="409"/>
    </location>
</feature>
<comment type="caution">
    <text evidence="3">The sequence shown here is derived from an EMBL/GenBank/DDBJ whole genome shotgun (WGS) entry which is preliminary data.</text>
</comment>
<evidence type="ECO:0000313" key="3">
    <source>
        <dbReference type="EMBL" id="KAF7995440.1"/>
    </source>
</evidence>
<evidence type="ECO:0000313" key="4">
    <source>
        <dbReference type="Proteomes" id="UP000639338"/>
    </source>
</evidence>
<dbReference type="PROSITE" id="PS51159">
    <property type="entry name" value="CBM21"/>
    <property type="match status" value="1"/>
</dbReference>
<evidence type="ECO:0000256" key="1">
    <source>
        <dbReference type="SAM" id="MobiDB-lite"/>
    </source>
</evidence>
<dbReference type="Gene3D" id="2.60.40.2440">
    <property type="entry name" value="Carbohydrate binding type-21 domain"/>
    <property type="match status" value="1"/>
</dbReference>
<sequence>MVDDKDKLPRETRSRNKMSSTEQPGGNETNGASTSSCGIVTSLFPSSCRGRAEAFARRLHRRLTNLGDIEGPTIPGDSKLSEKTWLQKNQISLKTNNLRALQSQPKNTIYTNEITTKTTNDKHENSIVKINNKQSNDDSPQSDNNYSTPFDATTPDENNTDVYYDIELSDNDKTHTDDYYDPVLSSESEFTSVNGHHDNNEDDTDESIDNKIQNESSDTSESLTNGFNNKLPCCSDESSNDIKSSTSQSHDSLWSTFDDNTVSLQDDNVLPNDELNNNKLAKETILPKSYSDSVLLPGSSGVFHGEIANPIEDKNNFKHQNGDLLIDNPLRVDETIIKENKKHTDERLRAESEPCLHVDDVTRLLRRLSCSPSGSFDDKNGDDDDDGGSGGSADDHDDVDEEEEEEEEEDKRPMKLRRCSSLKTGKTPPGTPGTPGRKKIVRFADVLGLDLADVRTFLDEIPKIPNSAYDDLVYDDFFQKDSSPIVYGSSPVNNTNNIMKLNCNNTINNKILMPLFQNPNLRKNFIDIVRDNQVCLENIIINDPITFCIVGNVRVRNLDFHKSVYIRYTLDCWKSYSDLQALHVDGSCDGFSDKFTFKLYCHTLKVEQRLELAVRFQCQGVQYWDNNFGVNYCFQCLSSTQSSNYVPSVNRGNTTRDYSPAFY</sequence>
<dbReference type="EMBL" id="JACMRX010000002">
    <property type="protein sequence ID" value="KAF7995440.1"/>
    <property type="molecule type" value="Genomic_DNA"/>
</dbReference>
<dbReference type="PANTHER" id="PTHR12307">
    <property type="entry name" value="PROTEIN PHOSPHATASE 1 REGULATORY SUBUNIT"/>
    <property type="match status" value="1"/>
</dbReference>
<reference evidence="3 4" key="1">
    <citation type="submission" date="2020-08" db="EMBL/GenBank/DDBJ databases">
        <title>Aphidius gifuensis genome sequencing and assembly.</title>
        <authorList>
            <person name="Du Z."/>
        </authorList>
    </citation>
    <scope>NUCLEOTIDE SEQUENCE [LARGE SCALE GENOMIC DNA]</scope>
    <source>
        <strain evidence="3">YNYX2018</strain>
        <tissue evidence="3">Adults</tissue>
    </source>
</reference>
<keyword evidence="4" id="KW-1185">Reference proteome</keyword>
<feature type="compositionally biased region" description="Polar residues" evidence="1">
    <location>
        <begin position="241"/>
        <end position="252"/>
    </location>
</feature>
<organism evidence="3 4">
    <name type="scientific">Aphidius gifuensis</name>
    <name type="common">Parasitoid wasp</name>
    <dbReference type="NCBI Taxonomy" id="684658"/>
    <lineage>
        <taxon>Eukaryota</taxon>
        <taxon>Metazoa</taxon>
        <taxon>Ecdysozoa</taxon>
        <taxon>Arthropoda</taxon>
        <taxon>Hexapoda</taxon>
        <taxon>Insecta</taxon>
        <taxon>Pterygota</taxon>
        <taxon>Neoptera</taxon>
        <taxon>Endopterygota</taxon>
        <taxon>Hymenoptera</taxon>
        <taxon>Apocrita</taxon>
        <taxon>Ichneumonoidea</taxon>
        <taxon>Braconidae</taxon>
        <taxon>Aphidiinae</taxon>
        <taxon>Aphidius</taxon>
    </lineage>
</organism>
<evidence type="ECO:0000259" key="2">
    <source>
        <dbReference type="PROSITE" id="PS51159"/>
    </source>
</evidence>
<dbReference type="AlphaFoldDB" id="A0A834Y0G1"/>
<feature type="region of interest" description="Disordered" evidence="1">
    <location>
        <begin position="131"/>
        <end position="159"/>
    </location>
</feature>
<dbReference type="InterPro" id="IPR005036">
    <property type="entry name" value="CBM21_dom"/>
</dbReference>
<dbReference type="GO" id="GO:0008157">
    <property type="term" value="F:protein phosphatase 1 binding"/>
    <property type="evidence" value="ECO:0007669"/>
    <property type="project" value="TreeGrafter"/>
</dbReference>
<dbReference type="GO" id="GO:2001069">
    <property type="term" value="F:glycogen binding"/>
    <property type="evidence" value="ECO:0007669"/>
    <property type="project" value="TreeGrafter"/>
</dbReference>
<dbReference type="PANTHER" id="PTHR12307:SF36">
    <property type="entry name" value="GLYCOGEN-BINDING SUBUNIT 76A"/>
    <property type="match status" value="1"/>
</dbReference>
<dbReference type="InterPro" id="IPR050782">
    <property type="entry name" value="PP1_regulatory_subunit_3"/>
</dbReference>
<feature type="compositionally biased region" description="Polar residues" evidence="1">
    <location>
        <begin position="17"/>
        <end position="36"/>
    </location>
</feature>
<feature type="region of interest" description="Disordered" evidence="1">
    <location>
        <begin position="189"/>
        <end position="252"/>
    </location>
</feature>